<dbReference type="PANTHER" id="PTHR24093:SF508">
    <property type="entry name" value="CALCIUM-TRANSPORTING ATPASE CTPE"/>
    <property type="match status" value="1"/>
</dbReference>
<reference evidence="7" key="1">
    <citation type="submission" date="2020-05" db="EMBL/GenBank/DDBJ databases">
        <authorList>
            <person name="Chiriac C."/>
            <person name="Salcher M."/>
            <person name="Ghai R."/>
            <person name="Kavagutti S V."/>
        </authorList>
    </citation>
    <scope>NUCLEOTIDE SEQUENCE</scope>
</reference>
<accession>A0A6J6SCX2</accession>
<feature type="transmembrane region" description="Helical" evidence="6">
    <location>
        <begin position="143"/>
        <end position="162"/>
    </location>
</feature>
<feature type="transmembrane region" description="Helical" evidence="6">
    <location>
        <begin position="259"/>
        <end position="278"/>
    </location>
</feature>
<dbReference type="SUPFAM" id="SSF81665">
    <property type="entry name" value="Calcium ATPase, transmembrane domain M"/>
    <property type="match status" value="1"/>
</dbReference>
<dbReference type="PANTHER" id="PTHR24093">
    <property type="entry name" value="CATION TRANSPORTING ATPASE"/>
    <property type="match status" value="1"/>
</dbReference>
<keyword evidence="2 6" id="KW-0812">Transmembrane</keyword>
<dbReference type="GO" id="GO:0005886">
    <property type="term" value="C:plasma membrane"/>
    <property type="evidence" value="ECO:0007669"/>
    <property type="project" value="TreeGrafter"/>
</dbReference>
<evidence type="ECO:0000256" key="3">
    <source>
        <dbReference type="ARBA" id="ARBA00022842"/>
    </source>
</evidence>
<dbReference type="InterPro" id="IPR023298">
    <property type="entry name" value="ATPase_P-typ_TM_dom_sf"/>
</dbReference>
<dbReference type="PRINTS" id="PR00119">
    <property type="entry name" value="CATATPASE"/>
</dbReference>
<dbReference type="GO" id="GO:0016887">
    <property type="term" value="F:ATP hydrolysis activity"/>
    <property type="evidence" value="ECO:0007669"/>
    <property type="project" value="InterPro"/>
</dbReference>
<evidence type="ECO:0000256" key="1">
    <source>
        <dbReference type="ARBA" id="ARBA00004370"/>
    </source>
</evidence>
<proteinExistence type="predicted"/>
<keyword evidence="3" id="KW-0460">Magnesium</keyword>
<dbReference type="Pfam" id="PF00702">
    <property type="entry name" value="Hydrolase"/>
    <property type="match status" value="1"/>
</dbReference>
<evidence type="ECO:0000256" key="2">
    <source>
        <dbReference type="ARBA" id="ARBA00022692"/>
    </source>
</evidence>
<evidence type="ECO:0000256" key="4">
    <source>
        <dbReference type="ARBA" id="ARBA00022989"/>
    </source>
</evidence>
<sequence length="318" mass="33257">MKVISGDNATTVGAIASQAGVPGADKPIDARTLPTDPVALGEILATSSVFGRVTPAQKQAMVDALHLRDSTVAMTGDGVNDVLALKNADLGIAMGSGSGATRAVAQLVLLDDRWSVMPSVVAEGRRVLGNIERVSDVFLTKSFYAIITSVATGVFAVAFPFLPRHLSLIGALTIGIPGFFLALMPNTERFRPGFFRRVLLFSAPAGAIAAASAFTSYGIALRIGEPVPSAMSAATVTLFIVTTAVLLQSARPLNAIRLGIVALMIAIFLSVLYIPYLSNFFALSLGAERYSAVAVGVGLIGALLVWVAVIVTDRWRRA</sequence>
<dbReference type="InterPro" id="IPR001757">
    <property type="entry name" value="P_typ_ATPase"/>
</dbReference>
<dbReference type="InterPro" id="IPR036412">
    <property type="entry name" value="HAD-like_sf"/>
</dbReference>
<dbReference type="AlphaFoldDB" id="A0A6J6SCX2"/>
<evidence type="ECO:0000256" key="5">
    <source>
        <dbReference type="ARBA" id="ARBA00023136"/>
    </source>
</evidence>
<organism evidence="7">
    <name type="scientific">freshwater metagenome</name>
    <dbReference type="NCBI Taxonomy" id="449393"/>
    <lineage>
        <taxon>unclassified sequences</taxon>
        <taxon>metagenomes</taxon>
        <taxon>ecological metagenomes</taxon>
    </lineage>
</organism>
<protein>
    <submittedName>
        <fullName evidence="7">Unannotated protein</fullName>
    </submittedName>
</protein>
<dbReference type="InterPro" id="IPR023214">
    <property type="entry name" value="HAD_sf"/>
</dbReference>
<dbReference type="GO" id="GO:0005388">
    <property type="term" value="F:P-type calcium transporter activity"/>
    <property type="evidence" value="ECO:0007669"/>
    <property type="project" value="TreeGrafter"/>
</dbReference>
<dbReference type="SUPFAM" id="SSF56784">
    <property type="entry name" value="HAD-like"/>
    <property type="match status" value="1"/>
</dbReference>
<evidence type="ECO:0000313" key="7">
    <source>
        <dbReference type="EMBL" id="CAB4732716.1"/>
    </source>
</evidence>
<dbReference type="GO" id="GO:0005524">
    <property type="term" value="F:ATP binding"/>
    <property type="evidence" value="ECO:0007669"/>
    <property type="project" value="InterPro"/>
</dbReference>
<keyword evidence="5 6" id="KW-0472">Membrane</keyword>
<feature type="transmembrane region" description="Helical" evidence="6">
    <location>
        <begin position="290"/>
        <end position="311"/>
    </location>
</feature>
<feature type="transmembrane region" description="Helical" evidence="6">
    <location>
        <begin position="168"/>
        <end position="186"/>
    </location>
</feature>
<dbReference type="EMBL" id="CAEZYW010000027">
    <property type="protein sequence ID" value="CAB4732716.1"/>
    <property type="molecule type" value="Genomic_DNA"/>
</dbReference>
<name>A0A6J6SCX2_9ZZZZ</name>
<gene>
    <name evidence="7" type="ORF">UFOPK2786_00288</name>
</gene>
<dbReference type="NCBIfam" id="TIGR01494">
    <property type="entry name" value="ATPase_P-type"/>
    <property type="match status" value="1"/>
</dbReference>
<comment type="subcellular location">
    <subcellularLocation>
        <location evidence="1">Membrane</location>
    </subcellularLocation>
</comment>
<dbReference type="PRINTS" id="PR00120">
    <property type="entry name" value="HATPASE"/>
</dbReference>
<feature type="transmembrane region" description="Helical" evidence="6">
    <location>
        <begin position="198"/>
        <end position="221"/>
    </location>
</feature>
<evidence type="ECO:0000256" key="6">
    <source>
        <dbReference type="SAM" id="Phobius"/>
    </source>
</evidence>
<dbReference type="Gene3D" id="3.40.50.1000">
    <property type="entry name" value="HAD superfamily/HAD-like"/>
    <property type="match status" value="1"/>
</dbReference>
<dbReference type="Gene3D" id="1.20.1110.10">
    <property type="entry name" value="Calcium-transporting ATPase, transmembrane domain"/>
    <property type="match status" value="1"/>
</dbReference>
<keyword evidence="4 6" id="KW-1133">Transmembrane helix</keyword>
<feature type="transmembrane region" description="Helical" evidence="6">
    <location>
        <begin position="227"/>
        <end position="247"/>
    </location>
</feature>